<reference evidence="2" key="2">
    <citation type="submission" date="2016-11" db="UniProtKB">
        <authorList>
            <consortium name="WormBaseParasite"/>
        </authorList>
    </citation>
    <scope>IDENTIFICATION</scope>
</reference>
<dbReference type="AlphaFoldDB" id="A0A1I7W054"/>
<evidence type="ECO:0000313" key="2">
    <source>
        <dbReference type="WBParaSite" id="EN70_8128"/>
    </source>
</evidence>
<reference evidence="1" key="1">
    <citation type="submission" date="2012-04" db="EMBL/GenBank/DDBJ databases">
        <title>The Genome Sequence of Loa loa.</title>
        <authorList>
            <consortium name="The Broad Institute Genome Sequencing Platform"/>
            <consortium name="Broad Institute Genome Sequencing Center for Infectious Disease"/>
            <person name="Nutman T.B."/>
            <person name="Fink D.L."/>
            <person name="Russ C."/>
            <person name="Young S."/>
            <person name="Zeng Q."/>
            <person name="Gargeya S."/>
            <person name="Alvarado L."/>
            <person name="Berlin A."/>
            <person name="Chapman S.B."/>
            <person name="Chen Z."/>
            <person name="Freedman E."/>
            <person name="Gellesch M."/>
            <person name="Goldberg J."/>
            <person name="Griggs A."/>
            <person name="Gujja S."/>
            <person name="Heilman E.R."/>
            <person name="Heiman D."/>
            <person name="Howarth C."/>
            <person name="Mehta T."/>
            <person name="Neiman D."/>
            <person name="Pearson M."/>
            <person name="Roberts A."/>
            <person name="Saif S."/>
            <person name="Shea T."/>
            <person name="Shenoy N."/>
            <person name="Sisk P."/>
            <person name="Stolte C."/>
            <person name="Sykes S."/>
            <person name="White J."/>
            <person name="Yandava C."/>
            <person name="Haas B."/>
            <person name="Henn M.R."/>
            <person name="Nusbaum C."/>
            <person name="Birren B."/>
        </authorList>
    </citation>
    <scope>NUCLEOTIDE SEQUENCE [LARGE SCALE GENOMIC DNA]</scope>
</reference>
<protein>
    <submittedName>
        <fullName evidence="2">Uncharacterized protein</fullName>
    </submittedName>
</protein>
<accession>A0A1I7W054</accession>
<organism evidence="1 2">
    <name type="scientific">Loa loa</name>
    <name type="common">Eye worm</name>
    <name type="synonym">Filaria loa</name>
    <dbReference type="NCBI Taxonomy" id="7209"/>
    <lineage>
        <taxon>Eukaryota</taxon>
        <taxon>Metazoa</taxon>
        <taxon>Ecdysozoa</taxon>
        <taxon>Nematoda</taxon>
        <taxon>Chromadorea</taxon>
        <taxon>Rhabditida</taxon>
        <taxon>Spirurina</taxon>
        <taxon>Spiruromorpha</taxon>
        <taxon>Filarioidea</taxon>
        <taxon>Onchocercidae</taxon>
        <taxon>Loa</taxon>
    </lineage>
</organism>
<dbReference type="Proteomes" id="UP000095285">
    <property type="component" value="Unassembled WGS sequence"/>
</dbReference>
<keyword evidence="1" id="KW-1185">Reference proteome</keyword>
<name>A0A1I7W054_LOALO</name>
<evidence type="ECO:0000313" key="1">
    <source>
        <dbReference type="Proteomes" id="UP000095285"/>
    </source>
</evidence>
<sequence>MPHGKLLNRPVNMLYPLEVDDNETIQQATPETPIQNTEPEEPIATRTRRAIRKRDGTRPIFMSTTNCLIIISLILITTVRTNTTQNCKWISDELQTAFIFKKIEKIKDTTCNFSKPYIMNSDIIIDEGVDKWQTKNAKDSDSKDQLIEQLTVQFEKTTETIEELAHFIAHWKLITISIFSSN</sequence>
<dbReference type="WBParaSite" id="EN70_8128">
    <property type="protein sequence ID" value="EN70_8128"/>
    <property type="gene ID" value="EN70_8128"/>
</dbReference>
<proteinExistence type="predicted"/>